<dbReference type="OrthoDB" id="118609at2"/>
<dbReference type="EMBL" id="LABX01000396">
    <property type="protein sequence ID" value="KMO24939.1"/>
    <property type="molecule type" value="Genomic_DNA"/>
</dbReference>
<dbReference type="PATRIC" id="fig|270351.6.peg.5453"/>
<organism evidence="1 2">
    <name type="scientific">Methylobacterium aquaticum</name>
    <dbReference type="NCBI Taxonomy" id="270351"/>
    <lineage>
        <taxon>Bacteria</taxon>
        <taxon>Pseudomonadati</taxon>
        <taxon>Pseudomonadota</taxon>
        <taxon>Alphaproteobacteria</taxon>
        <taxon>Hyphomicrobiales</taxon>
        <taxon>Methylobacteriaceae</taxon>
        <taxon>Methylobacterium</taxon>
    </lineage>
</organism>
<comment type="caution">
    <text evidence="1">The sequence shown here is derived from an EMBL/GenBank/DDBJ whole genome shotgun (WGS) entry which is preliminary data.</text>
</comment>
<proteinExistence type="predicted"/>
<protein>
    <recommendedName>
        <fullName evidence="3">DUF1203 domain-containing protein</fullName>
    </recommendedName>
</protein>
<name>A0A0J6RUH1_9HYPH</name>
<reference evidence="1 2" key="1">
    <citation type="submission" date="2015-03" db="EMBL/GenBank/DDBJ databases">
        <title>Genome sequencing of Methylobacterium aquaticum DSM16371 type strain.</title>
        <authorList>
            <person name="Chaudhry V."/>
            <person name="Patil P.B."/>
        </authorList>
    </citation>
    <scope>NUCLEOTIDE SEQUENCE [LARGE SCALE GENOMIC DNA]</scope>
    <source>
        <strain evidence="1 2">DSM 16371</strain>
    </source>
</reference>
<gene>
    <name evidence="1" type="ORF">VP06_32840</name>
</gene>
<dbReference type="Proteomes" id="UP000035929">
    <property type="component" value="Unassembled WGS sequence"/>
</dbReference>
<evidence type="ECO:0000313" key="1">
    <source>
        <dbReference type="EMBL" id="KMO24939.1"/>
    </source>
</evidence>
<accession>A0A0J6RUH1</accession>
<sequence length="160" mass="17483">MTAFQCMAIPTETAERFRRTGRDDRDNAVRSVVATADGAFPCRHCLRLARPGETVLLGAYDLPRPRGIYWTPSPIFLHADACPRAEAVNAVAPIVRANPLVSVRAYDDTDLCLYDLGHVCAGAEIDAPLDRALTDPRTAFVNIHTARPGCLLSRVERLPG</sequence>
<evidence type="ECO:0000313" key="2">
    <source>
        <dbReference type="Proteomes" id="UP000035929"/>
    </source>
</evidence>
<dbReference type="InterPro" id="IPR009593">
    <property type="entry name" value="DUF1203"/>
</dbReference>
<dbReference type="AlphaFoldDB" id="A0A0J6RUH1"/>
<dbReference type="Pfam" id="PF06718">
    <property type="entry name" value="DUF1203"/>
    <property type="match status" value="1"/>
</dbReference>
<evidence type="ECO:0008006" key="3">
    <source>
        <dbReference type="Google" id="ProtNLM"/>
    </source>
</evidence>
<dbReference type="RefSeq" id="WP_048468004.1">
    <property type="nucleotide sequence ID" value="NZ_JBNTQU010000003.1"/>
</dbReference>
<dbReference type="PIRSF" id="PIRSF034110">
    <property type="entry name" value="DUF1203"/>
    <property type="match status" value="1"/>
</dbReference>